<name>A0A2P2MKV6_RHIMU</name>
<evidence type="ECO:0000313" key="1">
    <source>
        <dbReference type="EMBL" id="MBX30858.1"/>
    </source>
</evidence>
<organism evidence="1">
    <name type="scientific">Rhizophora mucronata</name>
    <name type="common">Asiatic mangrove</name>
    <dbReference type="NCBI Taxonomy" id="61149"/>
    <lineage>
        <taxon>Eukaryota</taxon>
        <taxon>Viridiplantae</taxon>
        <taxon>Streptophyta</taxon>
        <taxon>Embryophyta</taxon>
        <taxon>Tracheophyta</taxon>
        <taxon>Spermatophyta</taxon>
        <taxon>Magnoliopsida</taxon>
        <taxon>eudicotyledons</taxon>
        <taxon>Gunneridae</taxon>
        <taxon>Pentapetalae</taxon>
        <taxon>rosids</taxon>
        <taxon>fabids</taxon>
        <taxon>Malpighiales</taxon>
        <taxon>Rhizophoraceae</taxon>
        <taxon>Rhizophora</taxon>
    </lineage>
</organism>
<dbReference type="AlphaFoldDB" id="A0A2P2MKV6"/>
<dbReference type="EMBL" id="GGEC01050374">
    <property type="protein sequence ID" value="MBX30858.1"/>
    <property type="molecule type" value="Transcribed_RNA"/>
</dbReference>
<protein>
    <submittedName>
        <fullName evidence="1">Uncharacterized protein</fullName>
    </submittedName>
</protein>
<sequence length="37" mass="4243">MPNCSYCRGNSLHTLQQFLFQLLHGLVLVAHTFLKVI</sequence>
<proteinExistence type="predicted"/>
<accession>A0A2P2MKV6</accession>
<reference evidence="1" key="1">
    <citation type="submission" date="2018-02" db="EMBL/GenBank/DDBJ databases">
        <title>Rhizophora mucronata_Transcriptome.</title>
        <authorList>
            <person name="Meera S.P."/>
            <person name="Sreeshan A."/>
            <person name="Augustine A."/>
        </authorList>
    </citation>
    <scope>NUCLEOTIDE SEQUENCE</scope>
    <source>
        <tissue evidence="1">Leaf</tissue>
    </source>
</reference>